<dbReference type="AlphaFoldDB" id="A0A5M3X8W9"/>
<comment type="caution">
    <text evidence="1">The sequence shown here is derived from an EMBL/GenBank/DDBJ whole genome shotgun (WGS) entry which is preliminary data.</text>
</comment>
<dbReference type="RefSeq" id="WP_246264004.1">
    <property type="nucleotide sequence ID" value="NZ_BAAAHM010000087.1"/>
</dbReference>
<keyword evidence="2" id="KW-1185">Reference proteome</keyword>
<gene>
    <name evidence="1" type="ORF">Aple_000010</name>
</gene>
<organism evidence="1 2">
    <name type="scientific">Acrocarpospora pleiomorpha</name>
    <dbReference type="NCBI Taxonomy" id="90975"/>
    <lineage>
        <taxon>Bacteria</taxon>
        <taxon>Bacillati</taxon>
        <taxon>Actinomycetota</taxon>
        <taxon>Actinomycetes</taxon>
        <taxon>Streptosporangiales</taxon>
        <taxon>Streptosporangiaceae</taxon>
        <taxon>Acrocarpospora</taxon>
    </lineage>
</organism>
<dbReference type="EMBL" id="BLAF01000003">
    <property type="protein sequence ID" value="GES17106.1"/>
    <property type="molecule type" value="Genomic_DNA"/>
</dbReference>
<sequence length="114" mass="12816">MTRQTGKMAAMPVIPASTKTSLAQRLREHARKNWPQLATVHVRFRTSFGYIDGELTDGEILPLMRLRYGGSASRWGLAVYSAGKDGYEDQIWFTGSPEESLDFACDLYVINADR</sequence>
<reference evidence="1 2" key="1">
    <citation type="submission" date="2019-10" db="EMBL/GenBank/DDBJ databases">
        <title>Whole genome shotgun sequence of Acrocarpospora pleiomorpha NBRC 16267.</title>
        <authorList>
            <person name="Ichikawa N."/>
            <person name="Kimura A."/>
            <person name="Kitahashi Y."/>
            <person name="Komaki H."/>
            <person name="Oguchi A."/>
        </authorList>
    </citation>
    <scope>NUCLEOTIDE SEQUENCE [LARGE SCALE GENOMIC DNA]</scope>
    <source>
        <strain evidence="1 2">NBRC 16267</strain>
    </source>
</reference>
<evidence type="ECO:0000313" key="2">
    <source>
        <dbReference type="Proteomes" id="UP000377595"/>
    </source>
</evidence>
<dbReference type="Proteomes" id="UP000377595">
    <property type="component" value="Unassembled WGS sequence"/>
</dbReference>
<evidence type="ECO:0000313" key="1">
    <source>
        <dbReference type="EMBL" id="GES17106.1"/>
    </source>
</evidence>
<name>A0A5M3X8W9_9ACTN</name>
<protein>
    <submittedName>
        <fullName evidence="1">Uncharacterized protein</fullName>
    </submittedName>
</protein>
<accession>A0A5M3X8W9</accession>
<proteinExistence type="predicted"/>